<comment type="caution">
    <text evidence="3">The sequence shown here is derived from an EMBL/GenBank/DDBJ whole genome shotgun (WGS) entry which is preliminary data.</text>
</comment>
<feature type="domain" description="Putative oxidoreductase/dehydrogenase Rossmann-like" evidence="1">
    <location>
        <begin position="2"/>
        <end position="115"/>
    </location>
</feature>
<dbReference type="InterPro" id="IPR019665">
    <property type="entry name" value="OxRdtase/DH_put_Rossmann_dom"/>
</dbReference>
<evidence type="ECO:0000313" key="3">
    <source>
        <dbReference type="EMBL" id="CUO18641.1"/>
    </source>
</evidence>
<evidence type="ECO:0000259" key="1">
    <source>
        <dbReference type="Pfam" id="PF10727"/>
    </source>
</evidence>
<dbReference type="SUPFAM" id="SSF51735">
    <property type="entry name" value="NAD(P)-binding Rossmann-fold domains"/>
    <property type="match status" value="1"/>
</dbReference>
<dbReference type="PANTHER" id="PTHR40459">
    <property type="entry name" value="CONSERVED HYPOTHETICAL ALANINE AND LEUCINE RICH PROTEIN"/>
    <property type="match status" value="1"/>
</dbReference>
<reference evidence="3 4" key="1">
    <citation type="submission" date="2015-09" db="EMBL/GenBank/DDBJ databases">
        <authorList>
            <consortium name="Pathogen Informatics"/>
            <person name="Wu L."/>
            <person name="Ma J."/>
        </authorList>
    </citation>
    <scope>NUCLEOTIDE SEQUENCE [LARGE SCALE GENOMIC DNA]</scope>
    <source>
        <strain evidence="3 4">2789STDY5834858</strain>
    </source>
</reference>
<dbReference type="InterPro" id="IPR018931">
    <property type="entry name" value="DUF2520"/>
</dbReference>
<organism evidence="3 4">
    <name type="scientific">Sarcina ventriculi</name>
    <name type="common">Clostridium ventriculi</name>
    <dbReference type="NCBI Taxonomy" id="1267"/>
    <lineage>
        <taxon>Bacteria</taxon>
        <taxon>Bacillati</taxon>
        <taxon>Bacillota</taxon>
        <taxon>Clostridia</taxon>
        <taxon>Eubacteriales</taxon>
        <taxon>Clostridiaceae</taxon>
        <taxon>Sarcina</taxon>
    </lineage>
</organism>
<protein>
    <submittedName>
        <fullName evidence="3">Uncharacterized conserved protein</fullName>
    </submittedName>
</protein>
<dbReference type="InterPro" id="IPR037108">
    <property type="entry name" value="TM1727-like_C_sf"/>
</dbReference>
<accession>A0ABP2AS47</accession>
<dbReference type="PANTHER" id="PTHR40459:SF1">
    <property type="entry name" value="CONSERVED HYPOTHETICAL ALANINE AND LEUCINE RICH PROTEIN"/>
    <property type="match status" value="1"/>
</dbReference>
<dbReference type="SUPFAM" id="SSF48179">
    <property type="entry name" value="6-phosphogluconate dehydrogenase C-terminal domain-like"/>
    <property type="match status" value="1"/>
</dbReference>
<evidence type="ECO:0000313" key="4">
    <source>
        <dbReference type="Proteomes" id="UP000095488"/>
    </source>
</evidence>
<keyword evidence="4" id="KW-1185">Reference proteome</keyword>
<dbReference type="RefSeq" id="WP_055260137.1">
    <property type="nucleotide sequence ID" value="NZ_CABIXL010000008.1"/>
</dbReference>
<dbReference type="EMBL" id="CYZR01000008">
    <property type="protein sequence ID" value="CUO18641.1"/>
    <property type="molecule type" value="Genomic_DNA"/>
</dbReference>
<dbReference type="Pfam" id="PF10727">
    <property type="entry name" value="Rossmann-like"/>
    <property type="match status" value="1"/>
</dbReference>
<evidence type="ECO:0000259" key="2">
    <source>
        <dbReference type="Pfam" id="PF10728"/>
    </source>
</evidence>
<proteinExistence type="predicted"/>
<dbReference type="Proteomes" id="UP000095488">
    <property type="component" value="Unassembled WGS sequence"/>
</dbReference>
<dbReference type="Gene3D" id="3.40.50.720">
    <property type="entry name" value="NAD(P)-binding Rossmann-like Domain"/>
    <property type="match status" value="1"/>
</dbReference>
<gene>
    <name evidence="3" type="ORF">ERS852473_02152</name>
</gene>
<feature type="domain" description="DUF2520" evidence="2">
    <location>
        <begin position="133"/>
        <end position="258"/>
    </location>
</feature>
<sequence length="280" mass="31223">MKIGFIGAGKVGFSLGKYLAENNITVSGYYSKNENSSKEASMFTNTKQFLNLKDLVNESDAIFITTQDSFISLIWNRLKDLNIDGKIICHCSGSLSSSIFSNIDKYGAYGYSIHPLFAISDKYNSYKILNEAFIAIEGHKKYLSDFEILFKSLGNNVQVISKENKVLYHAAAVTSSNLVLGLIKDGIDYLVKCGFSEKSAMEALYPLISFNISNVKDKGITNSLTGPIERGDLSTVKEHLSVIDSSNVESYKMLSKKILDIAKIKNKDRDYKVIENYLEE</sequence>
<dbReference type="InterPro" id="IPR036291">
    <property type="entry name" value="NAD(P)-bd_dom_sf"/>
</dbReference>
<name>A0ABP2AS47_SARVE</name>
<dbReference type="Pfam" id="PF10728">
    <property type="entry name" value="DUF2520"/>
    <property type="match status" value="1"/>
</dbReference>
<dbReference type="Gene3D" id="1.10.1040.20">
    <property type="entry name" value="ProC-like, C-terminal domain"/>
    <property type="match status" value="1"/>
</dbReference>
<dbReference type="InterPro" id="IPR008927">
    <property type="entry name" value="6-PGluconate_DH-like_C_sf"/>
</dbReference>